<name>A0A4Y1ZXY2_ARAVE</name>
<sequence length="179" mass="20355">MGLVTTDEIDANFMDVPCFKPIENVNFGQDEPSCSKDGTLDIDNSLSVTKCHILNEGLYLNENKIDDTDENANYYPDEESTDSADETATNTFQRKVLNKSTIVKEENDFKEVALKRKTRKALEFPPTLKVNAKESRLIFSEIYNDILSLPKFLPTECHPFYKSLRHTKSAADYPGDEED</sequence>
<gene>
    <name evidence="1" type="ORF">AVEN_115138_1</name>
</gene>
<dbReference type="EMBL" id="BGPR01000001">
    <property type="protein sequence ID" value="GBL72137.1"/>
    <property type="molecule type" value="Genomic_DNA"/>
</dbReference>
<comment type="caution">
    <text evidence="1">The sequence shown here is derived from an EMBL/GenBank/DDBJ whole genome shotgun (WGS) entry which is preliminary data.</text>
</comment>
<accession>A0A4Y1ZXY2</accession>
<evidence type="ECO:0000313" key="1">
    <source>
        <dbReference type="EMBL" id="GBL72137.1"/>
    </source>
</evidence>
<dbReference type="Proteomes" id="UP000499080">
    <property type="component" value="Unassembled WGS sequence"/>
</dbReference>
<protein>
    <submittedName>
        <fullName evidence="1">Uncharacterized protein</fullName>
    </submittedName>
</protein>
<organism evidence="1 2">
    <name type="scientific">Araneus ventricosus</name>
    <name type="common">Orbweaver spider</name>
    <name type="synonym">Epeira ventricosa</name>
    <dbReference type="NCBI Taxonomy" id="182803"/>
    <lineage>
        <taxon>Eukaryota</taxon>
        <taxon>Metazoa</taxon>
        <taxon>Ecdysozoa</taxon>
        <taxon>Arthropoda</taxon>
        <taxon>Chelicerata</taxon>
        <taxon>Arachnida</taxon>
        <taxon>Araneae</taxon>
        <taxon>Araneomorphae</taxon>
        <taxon>Entelegynae</taxon>
        <taxon>Araneoidea</taxon>
        <taxon>Araneidae</taxon>
        <taxon>Araneus</taxon>
    </lineage>
</organism>
<keyword evidence="2" id="KW-1185">Reference proteome</keyword>
<proteinExistence type="predicted"/>
<reference evidence="1 2" key="1">
    <citation type="journal article" date="2019" name="Sci. Rep.">
        <title>Orb-weaving spider Araneus ventricosus genome elucidates the spidroin gene catalogue.</title>
        <authorList>
            <person name="Kono N."/>
            <person name="Nakamura H."/>
            <person name="Ohtoshi R."/>
            <person name="Moran D.A.P."/>
            <person name="Shinohara A."/>
            <person name="Yoshida Y."/>
            <person name="Fujiwara M."/>
            <person name="Mori M."/>
            <person name="Tomita M."/>
            <person name="Arakawa K."/>
        </authorList>
    </citation>
    <scope>NUCLEOTIDE SEQUENCE [LARGE SCALE GENOMIC DNA]</scope>
</reference>
<dbReference type="AlphaFoldDB" id="A0A4Y1ZXY2"/>
<evidence type="ECO:0000313" key="2">
    <source>
        <dbReference type="Proteomes" id="UP000499080"/>
    </source>
</evidence>